<dbReference type="EC" id="2.7.13.3" evidence="2"/>
<evidence type="ECO:0000256" key="3">
    <source>
        <dbReference type="ARBA" id="ARBA00022553"/>
    </source>
</evidence>
<dbReference type="InterPro" id="IPR003661">
    <property type="entry name" value="HisK_dim/P_dom"/>
</dbReference>
<dbReference type="PROSITE" id="PS50113">
    <property type="entry name" value="PAC"/>
    <property type="match status" value="4"/>
</dbReference>
<evidence type="ECO:0000256" key="2">
    <source>
        <dbReference type="ARBA" id="ARBA00012438"/>
    </source>
</evidence>
<dbReference type="PRINTS" id="PR00344">
    <property type="entry name" value="BCTRLSENSOR"/>
</dbReference>
<evidence type="ECO:0000256" key="5">
    <source>
        <dbReference type="ARBA" id="ARBA00022777"/>
    </source>
</evidence>
<comment type="caution">
    <text evidence="9">The sequence shown here is derived from an EMBL/GenBank/DDBJ whole genome shotgun (WGS) entry which is preliminary data.</text>
</comment>
<dbReference type="InterPro" id="IPR000700">
    <property type="entry name" value="PAS-assoc_C"/>
</dbReference>
<dbReference type="InterPro" id="IPR036890">
    <property type="entry name" value="HATPase_C_sf"/>
</dbReference>
<feature type="domain" description="Histidine kinase" evidence="6">
    <location>
        <begin position="1080"/>
        <end position="1294"/>
    </location>
</feature>
<dbReference type="Pfam" id="PF02518">
    <property type="entry name" value="HATPase_c"/>
    <property type="match status" value="1"/>
</dbReference>
<gene>
    <name evidence="9" type="ORF">J4E00_16360</name>
</gene>
<dbReference type="InterPro" id="IPR004358">
    <property type="entry name" value="Sig_transdc_His_kin-like_C"/>
</dbReference>
<evidence type="ECO:0000313" key="9">
    <source>
        <dbReference type="EMBL" id="MBO2010637.1"/>
    </source>
</evidence>
<keyword evidence="4" id="KW-0808">Transferase</keyword>
<dbReference type="SUPFAM" id="SSF55874">
    <property type="entry name" value="ATPase domain of HSP90 chaperone/DNA topoisomerase II/histidine kinase"/>
    <property type="match status" value="1"/>
</dbReference>
<dbReference type="Gene3D" id="1.10.287.130">
    <property type="match status" value="1"/>
</dbReference>
<dbReference type="CDD" id="cd00130">
    <property type="entry name" value="PAS"/>
    <property type="match status" value="5"/>
</dbReference>
<reference evidence="9 10" key="1">
    <citation type="submission" date="2021-03" db="EMBL/GenBank/DDBJ databases">
        <authorList>
            <person name="Kim M.K."/>
        </authorList>
    </citation>
    <scope>NUCLEOTIDE SEQUENCE [LARGE SCALE GENOMIC DNA]</scope>
    <source>
        <strain evidence="9 10">BT442</strain>
    </source>
</reference>
<organism evidence="9 10">
    <name type="scientific">Hymenobacter negativus</name>
    <dbReference type="NCBI Taxonomy" id="2795026"/>
    <lineage>
        <taxon>Bacteria</taxon>
        <taxon>Pseudomonadati</taxon>
        <taxon>Bacteroidota</taxon>
        <taxon>Cytophagia</taxon>
        <taxon>Cytophagales</taxon>
        <taxon>Hymenobacteraceae</taxon>
        <taxon>Hymenobacter</taxon>
    </lineage>
</organism>
<dbReference type="SMART" id="SM00387">
    <property type="entry name" value="HATPase_c"/>
    <property type="match status" value="1"/>
</dbReference>
<dbReference type="EMBL" id="JAGETZ010000007">
    <property type="protein sequence ID" value="MBO2010637.1"/>
    <property type="molecule type" value="Genomic_DNA"/>
</dbReference>
<accession>A0ABS3QHA4</accession>
<evidence type="ECO:0000256" key="1">
    <source>
        <dbReference type="ARBA" id="ARBA00000085"/>
    </source>
</evidence>
<feature type="domain" description="PAS" evidence="7">
    <location>
        <begin position="142"/>
        <end position="216"/>
    </location>
</feature>
<dbReference type="SMART" id="SM00091">
    <property type="entry name" value="PAS"/>
    <property type="match status" value="8"/>
</dbReference>
<dbReference type="SUPFAM" id="SSF47384">
    <property type="entry name" value="Homodimeric domain of signal transducing histidine kinase"/>
    <property type="match status" value="1"/>
</dbReference>
<dbReference type="Pfam" id="PF08448">
    <property type="entry name" value="PAS_4"/>
    <property type="match status" value="2"/>
</dbReference>
<proteinExistence type="predicted"/>
<dbReference type="InterPro" id="IPR003594">
    <property type="entry name" value="HATPase_dom"/>
</dbReference>
<sequence>MSPSAPPTLDFELLFSLLPAPHGVLTPEGTVLQLNHALLALASTDSTGAEFIGQPLAVLVAAAEANGAVVATATDWEAGLTAAQAGTTQVLLPPLPAADDDAAPCSWQATLQPVPQQAPQYLLLRLLDVTAELRSQQATARERQQFRFLAESLPQLVWAANAHGTVEYTNQRFIAYTGHDVLTMSEADKAALWQEIIHPDDLGGMYARWGEALSSKQEFELEFRMRGTDGEYHWFMAQVAAQRDATGQVQRWFGICADVDAHRRAQQQVAQQQRHMQRILDQLPLTITTMEAPDFRFTFLSGQAQQFMGPRVRVGSTAAESLPEIAAQGYLDLLGKVVATNQPIFGHEERSMLADPITAELREQFHNFGYLPLAGEIGTPPSVLAYSLNVTEQVQARQRNDALTTEAHAADQRLRRVTESLPSITFISDQDGQVLYISPQWYAYTGTNATDDLSEAWATCLHPEDNARVATAYAAALAAGTPWRYELRLRRHDGQYRWFMSEGVPEPLAEAEAADRPRQWFCSDLDIHELHEARQHLEAKDQQLSQILSQTPALIATLEGPEHRFTFTNPGFDALVGYRAQLGRPAAEHINEATEQGFIALLDRVYHTGGTFVGEEIPALLLDPTTGQSRQSFLDFTYQALRNDQQQITGVLAFAVDVTNRVLARREAEALAAEIKRRDEELERSRADFATLAENMAQLAWMADETGHIFWYNQQWYDYTGSDLATMQGDGWQAVHDPALVAGIVERYLASISSGEPWEDTFPLRRHDGEYRWFLSRARPIRDASTGAVRWFGTNTDVTELRLLQDRLSESEEEQRIQAESIPQQVWTAKPDGTVDFYNHRTAAYLGVPMTQNGAAHWLSFVHPDDRDHMQERWEHAIATQRYYEAEFRLRGYDGQYRWFLGQAQARRTPSGQLLKWYGTNTDVHQLRVLQEQVLASQARFKQLLETLPQMAWTSRPDGSVNYYNQRWYDFTGGTFAELQDWGWEHFIHPDDLALTMSRWQHSLTTGDSFETEHRWRNRQGQYRWFLARGEALRDSTGTITLWVGANTDIHDFKQAQQQLEEKNARLVRTNEDLDNFIYTASHDLKQPINNMAGIFEELTRTAYFRDPDAIKLITYFERALNRIYATIDDLSAIVQVQRQQQELPTEAVELAPLVAEVIASLQDQVTQAGATFELDFATCPLMTFVRPNLQSVLFNLISNSIKYAAPGRPPRIRLSCTPDLVTGRPILTVEDNGLGIDLERFGPQLFQLFRRFHPHVDGTGMGLYLVNRIVQNHGGRLEVNSAVDEGTTFQIYL</sequence>
<dbReference type="Pfam" id="PF08447">
    <property type="entry name" value="PAS_3"/>
    <property type="match status" value="5"/>
</dbReference>
<dbReference type="SUPFAM" id="SSF55785">
    <property type="entry name" value="PYP-like sensor domain (PAS domain)"/>
    <property type="match status" value="6"/>
</dbReference>
<feature type="domain" description="PAS" evidence="7">
    <location>
        <begin position="937"/>
        <end position="1007"/>
    </location>
</feature>
<dbReference type="InterPro" id="IPR000014">
    <property type="entry name" value="PAS"/>
</dbReference>
<feature type="domain" description="PAC" evidence="8">
    <location>
        <begin position="758"/>
        <end position="810"/>
    </location>
</feature>
<evidence type="ECO:0000259" key="7">
    <source>
        <dbReference type="PROSITE" id="PS50112"/>
    </source>
</evidence>
<keyword evidence="10" id="KW-1185">Reference proteome</keyword>
<protein>
    <recommendedName>
        <fullName evidence="2">histidine kinase</fullName>
        <ecNumber evidence="2">2.7.13.3</ecNumber>
    </recommendedName>
</protein>
<dbReference type="NCBIfam" id="TIGR00229">
    <property type="entry name" value="sensory_box"/>
    <property type="match status" value="5"/>
</dbReference>
<dbReference type="RefSeq" id="WP_208176259.1">
    <property type="nucleotide sequence ID" value="NZ_JAGETZ010000007.1"/>
</dbReference>
<dbReference type="PROSITE" id="PS50109">
    <property type="entry name" value="HIS_KIN"/>
    <property type="match status" value="1"/>
</dbReference>
<dbReference type="InterPro" id="IPR013656">
    <property type="entry name" value="PAS_4"/>
</dbReference>
<feature type="domain" description="PAS" evidence="7">
    <location>
        <begin position="410"/>
        <end position="480"/>
    </location>
</feature>
<dbReference type="PANTHER" id="PTHR43304">
    <property type="entry name" value="PHYTOCHROME-LIKE PROTEIN CPH1"/>
    <property type="match status" value="1"/>
</dbReference>
<keyword evidence="3" id="KW-0597">Phosphoprotein</keyword>
<feature type="domain" description="PAC" evidence="8">
    <location>
        <begin position="219"/>
        <end position="271"/>
    </location>
</feature>
<dbReference type="InterPro" id="IPR005467">
    <property type="entry name" value="His_kinase_dom"/>
</dbReference>
<dbReference type="InterPro" id="IPR001610">
    <property type="entry name" value="PAC"/>
</dbReference>
<dbReference type="Gene3D" id="3.30.450.20">
    <property type="entry name" value="PAS domain"/>
    <property type="match status" value="7"/>
</dbReference>
<comment type="catalytic activity">
    <reaction evidence="1">
        <text>ATP + protein L-histidine = ADP + protein N-phospho-L-histidine.</text>
        <dbReference type="EC" id="2.7.13.3"/>
    </reaction>
</comment>
<evidence type="ECO:0000259" key="8">
    <source>
        <dbReference type="PROSITE" id="PS50113"/>
    </source>
</evidence>
<name>A0ABS3QHA4_9BACT</name>
<evidence type="ECO:0000313" key="10">
    <source>
        <dbReference type="Proteomes" id="UP000664369"/>
    </source>
</evidence>
<dbReference type="CDD" id="cd00082">
    <property type="entry name" value="HisKA"/>
    <property type="match status" value="1"/>
</dbReference>
<keyword evidence="5" id="KW-0418">Kinase</keyword>
<dbReference type="InterPro" id="IPR035965">
    <property type="entry name" value="PAS-like_dom_sf"/>
</dbReference>
<dbReference type="Gene3D" id="3.30.565.10">
    <property type="entry name" value="Histidine kinase-like ATPase, C-terminal domain"/>
    <property type="match status" value="1"/>
</dbReference>
<feature type="domain" description="PAC" evidence="8">
    <location>
        <begin position="884"/>
        <end position="936"/>
    </location>
</feature>
<dbReference type="InterPro" id="IPR013655">
    <property type="entry name" value="PAS_fold_3"/>
</dbReference>
<dbReference type="InterPro" id="IPR052162">
    <property type="entry name" value="Sensor_kinase/Photoreceptor"/>
</dbReference>
<dbReference type="PROSITE" id="PS50112">
    <property type="entry name" value="PAS"/>
    <property type="match status" value="4"/>
</dbReference>
<feature type="domain" description="PAC" evidence="8">
    <location>
        <begin position="1010"/>
        <end position="1062"/>
    </location>
</feature>
<dbReference type="InterPro" id="IPR036097">
    <property type="entry name" value="HisK_dim/P_sf"/>
</dbReference>
<feature type="domain" description="PAS" evidence="7">
    <location>
        <begin position="811"/>
        <end position="881"/>
    </location>
</feature>
<evidence type="ECO:0000256" key="4">
    <source>
        <dbReference type="ARBA" id="ARBA00022679"/>
    </source>
</evidence>
<dbReference type="Proteomes" id="UP000664369">
    <property type="component" value="Unassembled WGS sequence"/>
</dbReference>
<evidence type="ECO:0000259" key="6">
    <source>
        <dbReference type="PROSITE" id="PS50109"/>
    </source>
</evidence>
<dbReference type="SMART" id="SM00086">
    <property type="entry name" value="PAC"/>
    <property type="match status" value="5"/>
</dbReference>
<dbReference type="PANTHER" id="PTHR43304:SF1">
    <property type="entry name" value="PAC DOMAIN-CONTAINING PROTEIN"/>
    <property type="match status" value="1"/>
</dbReference>